<name>A0A143PJ12_LUTPR</name>
<evidence type="ECO:0000313" key="3">
    <source>
        <dbReference type="Proteomes" id="UP000076079"/>
    </source>
</evidence>
<feature type="domain" description="PurE" evidence="1">
    <location>
        <begin position="124"/>
        <end position="265"/>
    </location>
</feature>
<proteinExistence type="predicted"/>
<dbReference type="InterPro" id="IPR039476">
    <property type="entry name" value="P2CMN_synthase_LarB"/>
</dbReference>
<dbReference type="GO" id="GO:0016787">
    <property type="term" value="F:hydrolase activity"/>
    <property type="evidence" value="ECO:0007669"/>
    <property type="project" value="InterPro"/>
</dbReference>
<dbReference type="PATRIC" id="fig|1813736.3.peg.1302"/>
<dbReference type="PANTHER" id="PTHR43064:SF1">
    <property type="entry name" value="SLL1489 PROTEIN"/>
    <property type="match status" value="1"/>
</dbReference>
<dbReference type="SMART" id="SM01001">
    <property type="entry name" value="AIRC"/>
    <property type="match status" value="1"/>
</dbReference>
<dbReference type="GO" id="GO:0006189">
    <property type="term" value="P:'de novo' IMP biosynthetic process"/>
    <property type="evidence" value="ECO:0007669"/>
    <property type="project" value="InterPro"/>
</dbReference>
<reference evidence="2 3" key="1">
    <citation type="journal article" date="2016" name="Genome Announc.">
        <title>First Complete Genome Sequence of a Subdivision 6 Acidobacterium Strain.</title>
        <authorList>
            <person name="Huang S."/>
            <person name="Vieira S."/>
            <person name="Bunk B."/>
            <person name="Riedel T."/>
            <person name="Sproer C."/>
            <person name="Overmann J."/>
        </authorList>
    </citation>
    <scope>NUCLEOTIDE SEQUENCE [LARGE SCALE GENOMIC DNA]</scope>
    <source>
        <strain evidence="3">DSM 100886 HEG_-6_39</strain>
    </source>
</reference>
<protein>
    <submittedName>
        <fullName evidence="2">Phosphoribosylaminoimidazole carboxylase, catalytic subunit</fullName>
    </submittedName>
</protein>
<dbReference type="KEGG" id="abac:LuPra_01256"/>
<dbReference type="NCBIfam" id="NF033503">
    <property type="entry name" value="LarB"/>
    <property type="match status" value="1"/>
</dbReference>
<dbReference type="InterPro" id="IPR000031">
    <property type="entry name" value="PurE_dom"/>
</dbReference>
<keyword evidence="3" id="KW-1185">Reference proteome</keyword>
<dbReference type="Pfam" id="PF00731">
    <property type="entry name" value="AIRC"/>
    <property type="match status" value="1"/>
</dbReference>
<gene>
    <name evidence="2" type="ORF">LuPra_01256</name>
</gene>
<accession>A0A143PJ12</accession>
<dbReference type="STRING" id="1855912.LuPra_01256"/>
<dbReference type="EMBL" id="CP015136">
    <property type="protein sequence ID" value="AMY08068.1"/>
    <property type="molecule type" value="Genomic_DNA"/>
</dbReference>
<dbReference type="Proteomes" id="UP000076079">
    <property type="component" value="Chromosome"/>
</dbReference>
<evidence type="ECO:0000313" key="2">
    <source>
        <dbReference type="EMBL" id="AMY08068.1"/>
    </source>
</evidence>
<evidence type="ECO:0000259" key="1">
    <source>
        <dbReference type="SMART" id="SM01001"/>
    </source>
</evidence>
<dbReference type="PANTHER" id="PTHR43064">
    <property type="entry name" value="PHOSPHORIBOSYLAMINOIMIDAZOLE CARBOXYLASE-RELATED"/>
    <property type="match status" value="1"/>
</dbReference>
<dbReference type="SUPFAM" id="SSF52255">
    <property type="entry name" value="N5-CAIR mutase (phosphoribosylaminoimidazole carboxylase, PurE)"/>
    <property type="match status" value="1"/>
</dbReference>
<dbReference type="OrthoDB" id="9782511at2"/>
<dbReference type="RefSeq" id="WP_110169936.1">
    <property type="nucleotide sequence ID" value="NZ_CP015136.1"/>
</dbReference>
<organism evidence="2 3">
    <name type="scientific">Luteitalea pratensis</name>
    <dbReference type="NCBI Taxonomy" id="1855912"/>
    <lineage>
        <taxon>Bacteria</taxon>
        <taxon>Pseudomonadati</taxon>
        <taxon>Acidobacteriota</taxon>
        <taxon>Vicinamibacteria</taxon>
        <taxon>Vicinamibacterales</taxon>
        <taxon>Vicinamibacteraceae</taxon>
        <taxon>Luteitalea</taxon>
    </lineage>
</organism>
<sequence length="267" mass="27637">MNRDELSRLLEAVACGAVKPAVAADQLAGGPFRSTELEFATLDHHRSLRHRMGEVVYGEGKTAAQCVAIAERLAATGTPVLVTRLDAERSAALRQHFPEGRENRSARTFIANAPAVKGSSSGEPFVAIIAAGTSDLAVAEEAAEVCVASETAFERICDVGVAGLHRLLHKIPEIQQASALVVVAGMEGALPSVVAGLVGRPLFAVPTSVGYGASFGGLAALLAMLNSCAPGVTVANIDNGFSAAYAACNVAHLVREARLEGARRESL</sequence>
<dbReference type="AlphaFoldDB" id="A0A143PJ12"/>
<reference evidence="3" key="2">
    <citation type="submission" date="2016-04" db="EMBL/GenBank/DDBJ databases">
        <title>First Complete Genome Sequence of a Subdivision 6 Acidobacterium.</title>
        <authorList>
            <person name="Huang S."/>
            <person name="Vieira S."/>
            <person name="Bunk B."/>
            <person name="Riedel T."/>
            <person name="Sproeer C."/>
            <person name="Overmann J."/>
        </authorList>
    </citation>
    <scope>NUCLEOTIDE SEQUENCE [LARGE SCALE GENOMIC DNA]</scope>
    <source>
        <strain evidence="3">DSM 100886 HEG_-6_39</strain>
    </source>
</reference>
<dbReference type="Gene3D" id="3.40.50.1970">
    <property type="match status" value="1"/>
</dbReference>